<dbReference type="Proteomes" id="UP001230300">
    <property type="component" value="Unassembled WGS sequence"/>
</dbReference>
<feature type="domain" description="ABC3 transporter permease C-terminal" evidence="7">
    <location>
        <begin position="255"/>
        <end position="371"/>
    </location>
</feature>
<comment type="subcellular location">
    <subcellularLocation>
        <location evidence="1">Cell membrane</location>
        <topology evidence="1">Multi-pass membrane protein</topology>
    </subcellularLocation>
</comment>
<dbReference type="PANTHER" id="PTHR30287">
    <property type="entry name" value="MEMBRANE COMPONENT OF PREDICTED ABC SUPERFAMILY METABOLITE UPTAKE TRANSPORTER"/>
    <property type="match status" value="1"/>
</dbReference>
<feature type="transmembrane region" description="Helical" evidence="6">
    <location>
        <begin position="712"/>
        <end position="733"/>
    </location>
</feature>
<evidence type="ECO:0000256" key="1">
    <source>
        <dbReference type="ARBA" id="ARBA00004651"/>
    </source>
</evidence>
<evidence type="ECO:0000259" key="7">
    <source>
        <dbReference type="Pfam" id="PF02687"/>
    </source>
</evidence>
<feature type="transmembrane region" description="Helical" evidence="6">
    <location>
        <begin position="420"/>
        <end position="439"/>
    </location>
</feature>
<dbReference type="InterPro" id="IPR003838">
    <property type="entry name" value="ABC3_permease_C"/>
</dbReference>
<evidence type="ECO:0000256" key="5">
    <source>
        <dbReference type="ARBA" id="ARBA00023136"/>
    </source>
</evidence>
<sequence>MKYLNKKLLRDVKNNWAQFFSVFLMALLSIVVFVGLQGAWHGLQDSVGSFINKSTLANYWVQSSSVTNTDLKKINSLSGVSNAQRGTRLQVKQNKHYVIIDAYEHPISQSYVIKGKKYNNQSVNGIWINKEYAQHHHLAINDTLKFSVNKRTVLFKVKGIVQNPTRIYFTGTPEFIAPNYSNYGYAYISPHALKAQLNYHGPNNIVEIKGNHHNMRKATETIFGKRLVSFNSRSTLPDVSNALDRVGQIRNLSYLFSFIFILLAILAMYTTIQRLIKSQYDIIATFKALGFSNFQVGIHYASFGLFVGGLGSLTGLIISPTISWFVLKKQQQMFSIPHWNISYTYSVLFVILAVISICILSAFLAARSATKGLPAIFLRGKEESSAHKIFIERWEWLWTHIPYAGRWAIRDVFINRTRTLMGIIGVAGGMMLMIAGVGMPQSMNHLVDKAYTQDFTYDKRLTVNSYSQYSTEHPQAKQWVQLSPAHFTPDDGYNRLLVVVGHGDSVNSQTTTGGTIKDGGLYVTQGFAKRAHIKIGDKLKVKTFGYNQHSRFRVKGIITSETNQGAYITKRTWEKAGGTFAPTTLLVKKNYTYNKNEIDSTIKIKDQKSNAYNFVNNLMSIFILIIVLGGGLIVIVLYNLGSLSFVERTRDYATLRVLGTHRNEIRNLTLIENLMTTFVGWIIGIPAGIWFLGQYVSIFSTINLEYTRYFDWKTIVISSVFVWICSLSTTLFISRRVKRIDMVQALKGVE</sequence>
<proteinExistence type="predicted"/>
<dbReference type="PANTHER" id="PTHR30287:SF1">
    <property type="entry name" value="INNER MEMBRANE PROTEIN"/>
    <property type="match status" value="1"/>
</dbReference>
<feature type="transmembrane region" description="Helical" evidence="6">
    <location>
        <begin position="670"/>
        <end position="692"/>
    </location>
</feature>
<evidence type="ECO:0000256" key="2">
    <source>
        <dbReference type="ARBA" id="ARBA00022475"/>
    </source>
</evidence>
<evidence type="ECO:0000313" key="8">
    <source>
        <dbReference type="EMBL" id="MDK6503110.1"/>
    </source>
</evidence>
<protein>
    <submittedName>
        <fullName evidence="8">ABC transporter permease</fullName>
    </submittedName>
</protein>
<keyword evidence="4 6" id="KW-1133">Transmembrane helix</keyword>
<evidence type="ECO:0000256" key="6">
    <source>
        <dbReference type="SAM" id="Phobius"/>
    </source>
</evidence>
<feature type="transmembrane region" description="Helical" evidence="6">
    <location>
        <begin position="303"/>
        <end position="327"/>
    </location>
</feature>
<dbReference type="RefSeq" id="WP_260252668.1">
    <property type="nucleotide sequence ID" value="NZ_JASOGN010000031.1"/>
</dbReference>
<feature type="transmembrane region" description="Helical" evidence="6">
    <location>
        <begin position="20"/>
        <end position="40"/>
    </location>
</feature>
<dbReference type="EMBL" id="JASOGN010000031">
    <property type="protein sequence ID" value="MDK6503110.1"/>
    <property type="molecule type" value="Genomic_DNA"/>
</dbReference>
<name>A0AAW6XJQ6_9LACO</name>
<feature type="transmembrane region" description="Helical" evidence="6">
    <location>
        <begin position="618"/>
        <end position="640"/>
    </location>
</feature>
<feature type="domain" description="ABC3 transporter permease C-terminal" evidence="7">
    <location>
        <begin position="624"/>
        <end position="741"/>
    </location>
</feature>
<keyword evidence="3 6" id="KW-0812">Transmembrane</keyword>
<organism evidence="8 9">
    <name type="scientific">Lactobacillus crispatus</name>
    <dbReference type="NCBI Taxonomy" id="47770"/>
    <lineage>
        <taxon>Bacteria</taxon>
        <taxon>Bacillati</taxon>
        <taxon>Bacillota</taxon>
        <taxon>Bacilli</taxon>
        <taxon>Lactobacillales</taxon>
        <taxon>Lactobacillaceae</taxon>
        <taxon>Lactobacillus</taxon>
    </lineage>
</organism>
<dbReference type="Pfam" id="PF02687">
    <property type="entry name" value="FtsX"/>
    <property type="match status" value="2"/>
</dbReference>
<dbReference type="AlphaFoldDB" id="A0AAW6XJQ6"/>
<keyword evidence="2" id="KW-1003">Cell membrane</keyword>
<comment type="caution">
    <text evidence="8">The sequence shown here is derived from an EMBL/GenBank/DDBJ whole genome shotgun (WGS) entry which is preliminary data.</text>
</comment>
<keyword evidence="5 6" id="KW-0472">Membrane</keyword>
<accession>A0AAW6XJQ6</accession>
<feature type="transmembrane region" description="Helical" evidence="6">
    <location>
        <begin position="347"/>
        <end position="366"/>
    </location>
</feature>
<evidence type="ECO:0000256" key="4">
    <source>
        <dbReference type="ARBA" id="ARBA00022989"/>
    </source>
</evidence>
<evidence type="ECO:0000313" key="9">
    <source>
        <dbReference type="Proteomes" id="UP001230300"/>
    </source>
</evidence>
<dbReference type="InterPro" id="IPR038766">
    <property type="entry name" value="Membrane_comp_ABC_pdt"/>
</dbReference>
<gene>
    <name evidence="8" type="ORF">QP235_07860</name>
</gene>
<feature type="transmembrane region" description="Helical" evidence="6">
    <location>
        <begin position="252"/>
        <end position="272"/>
    </location>
</feature>
<reference evidence="8" key="1">
    <citation type="submission" date="2023-05" db="EMBL/GenBank/DDBJ databases">
        <title>Cataloging the Phylogenetic Diversity of Human Bladder Bacteria.</title>
        <authorList>
            <person name="Du J."/>
        </authorList>
    </citation>
    <scope>NUCLEOTIDE SEQUENCE</scope>
    <source>
        <strain evidence="8">UMB9226</strain>
    </source>
</reference>
<evidence type="ECO:0000256" key="3">
    <source>
        <dbReference type="ARBA" id="ARBA00022692"/>
    </source>
</evidence>
<dbReference type="GO" id="GO:0005886">
    <property type="term" value="C:plasma membrane"/>
    <property type="evidence" value="ECO:0007669"/>
    <property type="project" value="UniProtKB-SubCell"/>
</dbReference>